<proteinExistence type="predicted"/>
<dbReference type="EMBL" id="CP053452">
    <property type="protein sequence ID" value="QJW92868.1"/>
    <property type="molecule type" value="Genomic_DNA"/>
</dbReference>
<evidence type="ECO:0000313" key="3">
    <source>
        <dbReference type="Proteomes" id="UP000503447"/>
    </source>
</evidence>
<dbReference type="Proteomes" id="UP000503447">
    <property type="component" value="Chromosome"/>
</dbReference>
<evidence type="ECO:0008006" key="4">
    <source>
        <dbReference type="Google" id="ProtNLM"/>
    </source>
</evidence>
<evidence type="ECO:0000256" key="1">
    <source>
        <dbReference type="SAM" id="SignalP"/>
    </source>
</evidence>
<feature type="signal peptide" evidence="1">
    <location>
        <begin position="1"/>
        <end position="33"/>
    </location>
</feature>
<reference evidence="3" key="1">
    <citation type="submission" date="2020-05" db="EMBL/GenBank/DDBJ databases">
        <title>Frigoriglobus tundricola gen. nov., sp. nov., a psychrotolerant cellulolytic planctomycete of the family Gemmataceae with two divergent copies of 16S rRNA gene.</title>
        <authorList>
            <person name="Kulichevskaya I.S."/>
            <person name="Ivanova A.A."/>
            <person name="Naumoff D.G."/>
            <person name="Beletsky A.V."/>
            <person name="Rijpstra W.I.C."/>
            <person name="Sinninghe Damste J.S."/>
            <person name="Mardanov A.V."/>
            <person name="Ravin N.V."/>
            <person name="Dedysh S.N."/>
        </authorList>
    </citation>
    <scope>NUCLEOTIDE SEQUENCE [LARGE SCALE GENOMIC DNA]</scope>
    <source>
        <strain evidence="3">PL17</strain>
    </source>
</reference>
<dbReference type="KEGG" id="ftj:FTUN_0365"/>
<sequence length="585" mass="61585">MKNRDGPHHAIPMNTRFFLVLAALVSATLPVAAAPPPAPREEVLRLAPPDFALVVVVQNLRDHIAAISDSPFAAWLPTTPLGKQFLGSADVKHFTDAANPLFGVLGISPADIVHDVVGDAVVFAYAPAPPGGRAGERSVILLRPRKPDVLQRLLDRLNTGQTSSKELKALVTRRHAGAPYSERQKADGSSEFYCFCGAAFAFSKSEDEIKAVLDRDKAARTDPPALVTRMTKLDVADAAVVVMVNPRPLDAELAAKVKSAKPEDRAFLSKFAAVWAGTEVAALYLSLDTGAELGVSFQFQPEKLPAGAKGWLVGERTPSAVWAAIPDDALFAAAGRVRATDVLDLIASVSPADDKKGVRETVEQVVGPVVGRDKLPLVLDAIGPDWGLWVTGPVKEPKHAVPVVTAAVKVRTGGPNDGGASRALLPALEYGFQTGRIAYNASHKDQLELGEETDGAAVIKALAGEAFPPGFRPCFALKSGYLVVSSSPTAIKAFRAPAADPKAGGDALLARFSSTAARGYLAARGPALATVLAATGAGEEQALVQQFDSLAMLLEPVEKLELIARGDPTGLKIALRLKATKPLKK</sequence>
<dbReference type="AlphaFoldDB" id="A0A6M5YFU2"/>
<accession>A0A6M5YFU2</accession>
<evidence type="ECO:0000313" key="2">
    <source>
        <dbReference type="EMBL" id="QJW92868.1"/>
    </source>
</evidence>
<organism evidence="2 3">
    <name type="scientific">Frigoriglobus tundricola</name>
    <dbReference type="NCBI Taxonomy" id="2774151"/>
    <lineage>
        <taxon>Bacteria</taxon>
        <taxon>Pseudomonadati</taxon>
        <taxon>Planctomycetota</taxon>
        <taxon>Planctomycetia</taxon>
        <taxon>Gemmatales</taxon>
        <taxon>Gemmataceae</taxon>
        <taxon>Frigoriglobus</taxon>
    </lineage>
</organism>
<gene>
    <name evidence="2" type="ORF">FTUN_0365</name>
</gene>
<protein>
    <recommendedName>
        <fullName evidence="4">DUF3352 domain-containing protein</fullName>
    </recommendedName>
</protein>
<feature type="chain" id="PRO_5027092005" description="DUF3352 domain-containing protein" evidence="1">
    <location>
        <begin position="34"/>
        <end position="585"/>
    </location>
</feature>
<keyword evidence="1" id="KW-0732">Signal</keyword>
<name>A0A6M5YFU2_9BACT</name>
<keyword evidence="3" id="KW-1185">Reference proteome</keyword>